<keyword evidence="9" id="KW-0808">Transferase</keyword>
<dbReference type="OrthoDB" id="9810469at2"/>
<name>A0A1X7KXY3_9SPHI</name>
<evidence type="ECO:0000313" key="9">
    <source>
        <dbReference type="EMBL" id="SMG46207.1"/>
    </source>
</evidence>
<evidence type="ECO:0000256" key="7">
    <source>
        <dbReference type="SAM" id="Phobius"/>
    </source>
</evidence>
<feature type="transmembrane region" description="Helical" evidence="7">
    <location>
        <begin position="182"/>
        <end position="200"/>
    </location>
</feature>
<evidence type="ECO:0000256" key="6">
    <source>
        <dbReference type="ARBA" id="ARBA00023136"/>
    </source>
</evidence>
<feature type="transmembrane region" description="Helical" evidence="7">
    <location>
        <begin position="80"/>
        <end position="100"/>
    </location>
</feature>
<reference evidence="9 10" key="1">
    <citation type="submission" date="2017-04" db="EMBL/GenBank/DDBJ databases">
        <authorList>
            <person name="Afonso C.L."/>
            <person name="Miller P.J."/>
            <person name="Scott M.A."/>
            <person name="Spackman E."/>
            <person name="Goraichik I."/>
            <person name="Dimitrov K.M."/>
            <person name="Suarez D.L."/>
            <person name="Swayne D.E."/>
        </authorList>
    </citation>
    <scope>NUCLEOTIDE SEQUENCE [LARGE SCALE GENOMIC DNA]</scope>
    <source>
        <strain evidence="9 10">DSM 22418</strain>
    </source>
</reference>
<keyword evidence="5 7" id="KW-1133">Transmembrane helix</keyword>
<accession>A0A1X7KXY3</accession>
<keyword evidence="4 7" id="KW-0812">Transmembrane</keyword>
<dbReference type="PANTHER" id="PTHR40074">
    <property type="entry name" value="O-ACETYLTRANSFERASE WECH"/>
    <property type="match status" value="1"/>
</dbReference>
<comment type="similarity">
    <text evidence="2">Belongs to the acyltransferase 3 family.</text>
</comment>
<dbReference type="Pfam" id="PF01757">
    <property type="entry name" value="Acyl_transf_3"/>
    <property type="match status" value="1"/>
</dbReference>
<feature type="domain" description="Acyltransferase 3" evidence="8">
    <location>
        <begin position="7"/>
        <end position="321"/>
    </location>
</feature>
<dbReference type="GO" id="GO:0005886">
    <property type="term" value="C:plasma membrane"/>
    <property type="evidence" value="ECO:0007669"/>
    <property type="project" value="UniProtKB-SubCell"/>
</dbReference>
<dbReference type="InterPro" id="IPR002656">
    <property type="entry name" value="Acyl_transf_3_dom"/>
</dbReference>
<feature type="transmembrane region" description="Helical" evidence="7">
    <location>
        <begin position="157"/>
        <end position="176"/>
    </location>
</feature>
<dbReference type="STRING" id="561061.SAMN05660862_3274"/>
<dbReference type="RefSeq" id="WP_085473978.1">
    <property type="nucleotide sequence ID" value="NZ_FXAU01000007.1"/>
</dbReference>
<keyword evidence="10" id="KW-1185">Reference proteome</keyword>
<protein>
    <submittedName>
        <fullName evidence="9">Surface polysaccharide O-acyltransferase, integral membrane enzyme</fullName>
    </submittedName>
</protein>
<dbReference type="EMBL" id="FXAU01000007">
    <property type="protein sequence ID" value="SMG46207.1"/>
    <property type="molecule type" value="Genomic_DNA"/>
</dbReference>
<keyword evidence="6 7" id="KW-0472">Membrane</keyword>
<comment type="subcellular location">
    <subcellularLocation>
        <location evidence="1">Cell membrane</location>
        <topology evidence="1">Multi-pass membrane protein</topology>
    </subcellularLocation>
</comment>
<feature type="transmembrane region" description="Helical" evidence="7">
    <location>
        <begin position="304"/>
        <end position="324"/>
    </location>
</feature>
<organism evidence="9 10">
    <name type="scientific">Sphingobacterium psychroaquaticum</name>
    <dbReference type="NCBI Taxonomy" id="561061"/>
    <lineage>
        <taxon>Bacteria</taxon>
        <taxon>Pseudomonadati</taxon>
        <taxon>Bacteroidota</taxon>
        <taxon>Sphingobacteriia</taxon>
        <taxon>Sphingobacteriales</taxon>
        <taxon>Sphingobacteriaceae</taxon>
        <taxon>Sphingobacterium</taxon>
    </lineage>
</organism>
<evidence type="ECO:0000256" key="2">
    <source>
        <dbReference type="ARBA" id="ARBA00007400"/>
    </source>
</evidence>
<keyword evidence="3" id="KW-1003">Cell membrane</keyword>
<keyword evidence="9" id="KW-0012">Acyltransferase</keyword>
<evidence type="ECO:0000256" key="3">
    <source>
        <dbReference type="ARBA" id="ARBA00022475"/>
    </source>
</evidence>
<dbReference type="GO" id="GO:0016413">
    <property type="term" value="F:O-acetyltransferase activity"/>
    <property type="evidence" value="ECO:0007669"/>
    <property type="project" value="TreeGrafter"/>
</dbReference>
<evidence type="ECO:0000256" key="1">
    <source>
        <dbReference type="ARBA" id="ARBA00004651"/>
    </source>
</evidence>
<evidence type="ECO:0000313" key="10">
    <source>
        <dbReference type="Proteomes" id="UP000192980"/>
    </source>
</evidence>
<evidence type="ECO:0000256" key="4">
    <source>
        <dbReference type="ARBA" id="ARBA00022692"/>
    </source>
</evidence>
<dbReference type="Proteomes" id="UP000192980">
    <property type="component" value="Unassembled WGS sequence"/>
</dbReference>
<feature type="transmembrane region" description="Helical" evidence="7">
    <location>
        <begin position="241"/>
        <end position="260"/>
    </location>
</feature>
<proteinExistence type="inferred from homology"/>
<dbReference type="GO" id="GO:0009246">
    <property type="term" value="P:enterobacterial common antigen biosynthetic process"/>
    <property type="evidence" value="ECO:0007669"/>
    <property type="project" value="TreeGrafter"/>
</dbReference>
<feature type="transmembrane region" description="Helical" evidence="7">
    <location>
        <begin position="12"/>
        <end position="32"/>
    </location>
</feature>
<sequence>MQENRLGYISYLRVLATCCVLIIHASTGYLNVFDPKGFDWNYANLLHSFTRFSVPLFVMISGALLLPKQEALSSFYQKRVTRVLWPFLFWLVVYLVYYFYRYTNFEVLPFSRVLEVSLDKLLHGSSAHLWYLYMIIGLYLTIPFLQHLVRALGDKEMLVFLGIWFLSLIFLNKRLVTYTPDFDLTFFSGYVGYLILGYWLSRISRNRGLWLWALVFVALAGITTWGTFLLSQKAGRYDTLLYGYLFPNNALMAVCAFLIFKEGLSNSTVPGWVKVIDKYSFGVYLSHIIILNYVHPKIDLPTLWKVPLVTFVTLLLSLLLTYLIRKIPFGKYVSG</sequence>
<feature type="transmembrane region" description="Helical" evidence="7">
    <location>
        <begin position="281"/>
        <end position="298"/>
    </location>
</feature>
<gene>
    <name evidence="9" type="ORF">SAMN05660862_3274</name>
</gene>
<evidence type="ECO:0000259" key="8">
    <source>
        <dbReference type="Pfam" id="PF01757"/>
    </source>
</evidence>
<dbReference type="PANTHER" id="PTHR40074:SF2">
    <property type="entry name" value="O-ACETYLTRANSFERASE WECH"/>
    <property type="match status" value="1"/>
</dbReference>
<feature type="transmembrane region" description="Helical" evidence="7">
    <location>
        <begin position="209"/>
        <end position="229"/>
    </location>
</feature>
<dbReference type="AlphaFoldDB" id="A0A1X7KXY3"/>
<feature type="transmembrane region" description="Helical" evidence="7">
    <location>
        <begin position="52"/>
        <end position="68"/>
    </location>
</feature>
<evidence type="ECO:0000256" key="5">
    <source>
        <dbReference type="ARBA" id="ARBA00022989"/>
    </source>
</evidence>
<feature type="transmembrane region" description="Helical" evidence="7">
    <location>
        <begin position="128"/>
        <end position="145"/>
    </location>
</feature>